<organism evidence="2 4">
    <name type="scientific">Alteromonas stellipolaris</name>
    <dbReference type="NCBI Taxonomy" id="233316"/>
    <lineage>
        <taxon>Bacteria</taxon>
        <taxon>Pseudomonadati</taxon>
        <taxon>Pseudomonadota</taxon>
        <taxon>Gammaproteobacteria</taxon>
        <taxon>Alteromonadales</taxon>
        <taxon>Alteromonadaceae</taxon>
        <taxon>Alteromonas/Salinimonas group</taxon>
        <taxon>Alteromonas</taxon>
    </lineage>
</organism>
<dbReference type="Pfam" id="PF04325">
    <property type="entry name" value="DUF465"/>
    <property type="match status" value="1"/>
</dbReference>
<sequence length="80" mass="9196">MLGEVHSLQSDFPEYKDTIEKLVESDSTFASENKQYNALDEEIRKLELKGAPTTDETLHQMKHDRAVLKDTLYEKLQAAI</sequence>
<evidence type="ECO:0000313" key="1">
    <source>
        <dbReference type="EMBL" id="AMJ74810.1"/>
    </source>
</evidence>
<keyword evidence="3" id="KW-1185">Reference proteome</keyword>
<dbReference type="Proteomes" id="UP001170717">
    <property type="component" value="Unassembled WGS sequence"/>
</dbReference>
<dbReference type="InterPro" id="IPR038444">
    <property type="entry name" value="DUF465_sf"/>
</dbReference>
<dbReference type="Proteomes" id="UP000056750">
    <property type="component" value="Chromosome"/>
</dbReference>
<dbReference type="GeneID" id="83258676"/>
<dbReference type="EMBL" id="JAUOQI010000004">
    <property type="protein sequence ID" value="MDO6577210.1"/>
    <property type="molecule type" value="Genomic_DNA"/>
</dbReference>
<protein>
    <submittedName>
        <fullName evidence="2">YdcH family protein</fullName>
    </submittedName>
</protein>
<evidence type="ECO:0000313" key="2">
    <source>
        <dbReference type="EMBL" id="MDO6577210.1"/>
    </source>
</evidence>
<dbReference type="EMBL" id="CP013926">
    <property type="protein sequence ID" value="AMJ74810.1"/>
    <property type="molecule type" value="Genomic_DNA"/>
</dbReference>
<evidence type="ECO:0000313" key="3">
    <source>
        <dbReference type="Proteomes" id="UP000056750"/>
    </source>
</evidence>
<evidence type="ECO:0000313" key="4">
    <source>
        <dbReference type="Proteomes" id="UP001170717"/>
    </source>
</evidence>
<dbReference type="Gene3D" id="6.10.280.50">
    <property type="match status" value="1"/>
</dbReference>
<accession>A0AAW7YXV5</accession>
<name>A0AAW7YXV5_9ALTE</name>
<proteinExistence type="predicted"/>
<dbReference type="KEGG" id="asq:AVL57_13070"/>
<dbReference type="InterPro" id="IPR007420">
    <property type="entry name" value="DUF465"/>
</dbReference>
<reference evidence="2" key="2">
    <citation type="submission" date="2023-07" db="EMBL/GenBank/DDBJ databases">
        <title>Genome content predicts the carbon catabolic preferences of heterotrophic bacteria.</title>
        <authorList>
            <person name="Gralka M."/>
        </authorList>
    </citation>
    <scope>NUCLEOTIDE SEQUENCE</scope>
    <source>
        <strain evidence="2">F2M12</strain>
    </source>
</reference>
<dbReference type="AlphaFoldDB" id="A0AAW7YXV5"/>
<reference evidence="1 3" key="1">
    <citation type="submission" date="2015-12" db="EMBL/GenBank/DDBJ databases">
        <title>Intraspecies pangenome expansion in the marine bacterium Alteromonas.</title>
        <authorList>
            <person name="Lopez-Perez M."/>
            <person name="Rodriguez-Valera F."/>
        </authorList>
    </citation>
    <scope>NUCLEOTIDE SEQUENCE [LARGE SCALE GENOMIC DNA]</scope>
    <source>
        <strain evidence="1 3">LMG 21861</strain>
    </source>
</reference>
<dbReference type="RefSeq" id="WP_057791121.1">
    <property type="nucleotide sequence ID" value="NZ_CAXIBE010000001.1"/>
</dbReference>
<gene>
    <name evidence="1" type="ORF">AVL57_13070</name>
    <name evidence="2" type="ORF">Q4527_07385</name>
</gene>